<evidence type="ECO:0000256" key="1">
    <source>
        <dbReference type="SAM" id="SignalP"/>
    </source>
</evidence>
<evidence type="ECO:0000313" key="3">
    <source>
        <dbReference type="Proteomes" id="UP000260823"/>
    </source>
</evidence>
<dbReference type="OrthoDB" id="1223654at2"/>
<keyword evidence="2" id="KW-0121">Carboxypeptidase</keyword>
<dbReference type="InterPro" id="IPR013784">
    <property type="entry name" value="Carb-bd-like_fold"/>
</dbReference>
<evidence type="ECO:0000313" key="2">
    <source>
        <dbReference type="EMBL" id="RFZ84694.1"/>
    </source>
</evidence>
<keyword evidence="3" id="KW-1185">Reference proteome</keyword>
<feature type="signal peptide" evidence="1">
    <location>
        <begin position="1"/>
        <end position="19"/>
    </location>
</feature>
<keyword evidence="2" id="KW-0645">Protease</keyword>
<dbReference type="EMBL" id="QWDE01000001">
    <property type="protein sequence ID" value="RFZ84694.1"/>
    <property type="molecule type" value="Genomic_DNA"/>
</dbReference>
<sequence length="394" mass="45203">MRCFWFVLLCFCLPIVCMAQNGLIIGKLTSAVTKSAVANASVFLSNASYGTASAEDGSFTLRGVKPGQYNLVVTVIGFEEYSKEVLVGSGPINMQIELTPKVMMMRQVTIISNADWKKNYEQFKKEFIGVNDNAKLCKVVNPRVLDLVYFRKKQTLEASSDEFLIVENAALGYRTKFLLNSFSSDGISHTIYYSGKALFEDLPGSEAQKKKWKAKREEAYYGSPQHFYRSLYRNKLASEGFVMYNYTREPNPNRPPEELVLRKLKQYREVNRDSALYWYNQQQVPKWWHENLIKPPLTSSNVVRSTPSEGIFAITFPAYLYVVYTKKHEEEQFRDIYRPLDMENFETSVITLNSKHYAIFDMNGIVVAESPLYEGTWSKAKLANMLPVDYEPGD</sequence>
<gene>
    <name evidence="2" type="ORF">DYU05_03535</name>
</gene>
<comment type="caution">
    <text evidence="2">The sequence shown here is derived from an EMBL/GenBank/DDBJ whole genome shotgun (WGS) entry which is preliminary data.</text>
</comment>
<dbReference type="Proteomes" id="UP000260823">
    <property type="component" value="Unassembled WGS sequence"/>
</dbReference>
<name>A0A3E2NUK1_9SPHI</name>
<proteinExistence type="predicted"/>
<reference evidence="2 3" key="1">
    <citation type="submission" date="2018-08" db="EMBL/GenBank/DDBJ databases">
        <title>Mucilaginibacter terrae sp. nov., isolated from manganese diggings.</title>
        <authorList>
            <person name="Huang Y."/>
            <person name="Zhou Z."/>
        </authorList>
    </citation>
    <scope>NUCLEOTIDE SEQUENCE [LARGE SCALE GENOMIC DNA]</scope>
    <source>
        <strain evidence="2 3">ZH6</strain>
    </source>
</reference>
<organism evidence="2 3">
    <name type="scientific">Mucilaginibacter terrenus</name>
    <dbReference type="NCBI Taxonomy" id="2482727"/>
    <lineage>
        <taxon>Bacteria</taxon>
        <taxon>Pseudomonadati</taxon>
        <taxon>Bacteroidota</taxon>
        <taxon>Sphingobacteriia</taxon>
        <taxon>Sphingobacteriales</taxon>
        <taxon>Sphingobacteriaceae</taxon>
        <taxon>Mucilaginibacter</taxon>
    </lineage>
</organism>
<protein>
    <submittedName>
        <fullName evidence="2">Carboxypeptidase-like regulatory domain-containing protein</fullName>
    </submittedName>
</protein>
<dbReference type="SUPFAM" id="SSF49452">
    <property type="entry name" value="Starch-binding domain-like"/>
    <property type="match status" value="1"/>
</dbReference>
<keyword evidence="1" id="KW-0732">Signal</keyword>
<feature type="chain" id="PRO_5017702809" evidence="1">
    <location>
        <begin position="20"/>
        <end position="394"/>
    </location>
</feature>
<keyword evidence="2" id="KW-0378">Hydrolase</keyword>
<dbReference type="Gene3D" id="2.60.40.1120">
    <property type="entry name" value="Carboxypeptidase-like, regulatory domain"/>
    <property type="match status" value="1"/>
</dbReference>
<accession>A0A3E2NUK1</accession>
<dbReference type="GO" id="GO:0030246">
    <property type="term" value="F:carbohydrate binding"/>
    <property type="evidence" value="ECO:0007669"/>
    <property type="project" value="InterPro"/>
</dbReference>
<dbReference type="GO" id="GO:0004180">
    <property type="term" value="F:carboxypeptidase activity"/>
    <property type="evidence" value="ECO:0007669"/>
    <property type="project" value="UniProtKB-KW"/>
</dbReference>
<dbReference type="Pfam" id="PF13715">
    <property type="entry name" value="CarbopepD_reg_2"/>
    <property type="match status" value="1"/>
</dbReference>
<dbReference type="AlphaFoldDB" id="A0A3E2NUK1"/>